<dbReference type="InterPro" id="IPR003358">
    <property type="entry name" value="tRNA_(Gua-N-7)_MeTrfase_Trmb"/>
</dbReference>
<gene>
    <name evidence="7" type="primary">trmB</name>
    <name evidence="8" type="ORF">HNQ73_001129</name>
</gene>
<evidence type="ECO:0000313" key="8">
    <source>
        <dbReference type="EMBL" id="MBB6167511.1"/>
    </source>
</evidence>
<proteinExistence type="inferred from homology"/>
<dbReference type="EMBL" id="JACHEH010000002">
    <property type="protein sequence ID" value="MBB6167511.1"/>
    <property type="molecule type" value="Genomic_DNA"/>
</dbReference>
<dbReference type="PANTHER" id="PTHR23417:SF14">
    <property type="entry name" value="PENTACOTRIPEPTIDE-REPEAT REGION OF PRORP DOMAIN-CONTAINING PROTEIN"/>
    <property type="match status" value="1"/>
</dbReference>
<comment type="function">
    <text evidence="2 7">Catalyzes the formation of N(7)-methylguanine at position 46 (m7G46) in tRNA.</text>
</comment>
<comment type="pathway">
    <text evidence="7">tRNA modification; N(7)-methylguanine-tRNA biosynthesis.</text>
</comment>
<dbReference type="RefSeq" id="WP_183333088.1">
    <property type="nucleotide sequence ID" value="NZ_BMHX01000002.1"/>
</dbReference>
<evidence type="ECO:0000256" key="7">
    <source>
        <dbReference type="HAMAP-Rule" id="MF_01057"/>
    </source>
</evidence>
<dbReference type="AlphaFoldDB" id="A0A841K4U5"/>
<comment type="catalytic activity">
    <reaction evidence="1 7">
        <text>guanosine(46) in tRNA + S-adenosyl-L-methionine = N(7)-methylguanosine(46) in tRNA + S-adenosyl-L-homocysteine</text>
        <dbReference type="Rhea" id="RHEA:42708"/>
        <dbReference type="Rhea" id="RHEA-COMP:10188"/>
        <dbReference type="Rhea" id="RHEA-COMP:10189"/>
        <dbReference type="ChEBI" id="CHEBI:57856"/>
        <dbReference type="ChEBI" id="CHEBI:59789"/>
        <dbReference type="ChEBI" id="CHEBI:74269"/>
        <dbReference type="ChEBI" id="CHEBI:74480"/>
        <dbReference type="EC" id="2.1.1.33"/>
    </reaction>
</comment>
<dbReference type="UniPathway" id="UPA00989"/>
<evidence type="ECO:0000256" key="1">
    <source>
        <dbReference type="ARBA" id="ARBA00000142"/>
    </source>
</evidence>
<dbReference type="PANTHER" id="PTHR23417">
    <property type="entry name" value="3-DEOXY-D-MANNO-OCTULOSONIC-ACID TRANSFERASE/TRNA GUANINE-N 7 - -METHYLTRANSFERASE"/>
    <property type="match status" value="1"/>
</dbReference>
<protein>
    <recommendedName>
        <fullName evidence="7">tRNA (guanine-N(7)-)-methyltransferase</fullName>
        <ecNumber evidence="7">2.1.1.33</ecNumber>
    </recommendedName>
    <alternativeName>
        <fullName evidence="7">tRNA (guanine(46)-N(7))-methyltransferase</fullName>
    </alternativeName>
    <alternativeName>
        <fullName evidence="7">tRNA(m7G46)-methyltransferase</fullName>
    </alternativeName>
</protein>
<keyword evidence="6 7" id="KW-0819">tRNA processing</keyword>
<keyword evidence="3 7" id="KW-0489">Methyltransferase</keyword>
<accession>A0A841K4U5</accession>
<dbReference type="Proteomes" id="UP000588017">
    <property type="component" value="Unassembled WGS sequence"/>
</dbReference>
<dbReference type="Gene3D" id="3.40.50.150">
    <property type="entry name" value="Vaccinia Virus protein VP39"/>
    <property type="match status" value="1"/>
</dbReference>
<evidence type="ECO:0000256" key="6">
    <source>
        <dbReference type="ARBA" id="ARBA00022694"/>
    </source>
</evidence>
<keyword evidence="4 7" id="KW-0808">Transferase</keyword>
<dbReference type="SUPFAM" id="SSF53335">
    <property type="entry name" value="S-adenosyl-L-methionine-dependent methyltransferases"/>
    <property type="match status" value="1"/>
</dbReference>
<dbReference type="EC" id="2.1.1.33" evidence="7"/>
<dbReference type="GO" id="GO:0043527">
    <property type="term" value="C:tRNA methyltransferase complex"/>
    <property type="evidence" value="ECO:0007669"/>
    <property type="project" value="TreeGrafter"/>
</dbReference>
<comment type="caution">
    <text evidence="7">Lacks conserved residue(s) required for the propagation of feature annotation.</text>
</comment>
<feature type="binding site" evidence="7">
    <location>
        <position position="112"/>
    </location>
    <ligand>
        <name>S-adenosyl-L-methionine</name>
        <dbReference type="ChEBI" id="CHEBI:59789"/>
    </ligand>
</feature>
<feature type="binding site" evidence="7">
    <location>
        <position position="85"/>
    </location>
    <ligand>
        <name>S-adenosyl-L-methionine</name>
        <dbReference type="ChEBI" id="CHEBI:59789"/>
    </ligand>
</feature>
<keyword evidence="5 7" id="KW-0949">S-adenosyl-L-methionine</keyword>
<feature type="binding site" evidence="7">
    <location>
        <position position="60"/>
    </location>
    <ligand>
        <name>S-adenosyl-L-methionine</name>
        <dbReference type="ChEBI" id="CHEBI:59789"/>
    </ligand>
</feature>
<evidence type="ECO:0000256" key="3">
    <source>
        <dbReference type="ARBA" id="ARBA00022603"/>
    </source>
</evidence>
<feature type="binding site" evidence="7">
    <location>
        <begin position="208"/>
        <end position="211"/>
    </location>
    <ligand>
        <name>substrate</name>
    </ligand>
</feature>
<name>A0A841K4U5_9HYPH</name>
<dbReference type="PROSITE" id="PS51625">
    <property type="entry name" value="SAM_MT_TRMB"/>
    <property type="match status" value="1"/>
</dbReference>
<keyword evidence="9" id="KW-1185">Reference proteome</keyword>
<dbReference type="GO" id="GO:0008176">
    <property type="term" value="F:tRNA (guanine(46)-N7)-methyltransferase activity"/>
    <property type="evidence" value="ECO:0007669"/>
    <property type="project" value="UniProtKB-UniRule"/>
</dbReference>
<feature type="binding site" evidence="7">
    <location>
        <position position="134"/>
    </location>
    <ligand>
        <name>S-adenosyl-L-methionine</name>
        <dbReference type="ChEBI" id="CHEBI:59789"/>
    </ligand>
</feature>
<feature type="binding site" evidence="7">
    <location>
        <position position="138"/>
    </location>
    <ligand>
        <name>substrate</name>
    </ligand>
</feature>
<reference evidence="8 9" key="1">
    <citation type="submission" date="2020-08" db="EMBL/GenBank/DDBJ databases">
        <title>Genomic Encyclopedia of Type Strains, Phase IV (KMG-IV): sequencing the most valuable type-strain genomes for metagenomic binning, comparative biology and taxonomic classification.</title>
        <authorList>
            <person name="Goeker M."/>
        </authorList>
    </citation>
    <scope>NUCLEOTIDE SEQUENCE [LARGE SCALE GENOMIC DNA]</scope>
    <source>
        <strain evidence="8 9">DSM 101465</strain>
    </source>
</reference>
<comment type="similarity">
    <text evidence="7">Belongs to the class I-like SAM-binding methyltransferase superfamily. TrmB family.</text>
</comment>
<evidence type="ECO:0000256" key="5">
    <source>
        <dbReference type="ARBA" id="ARBA00022691"/>
    </source>
</evidence>
<organism evidence="8 9">
    <name type="scientific">Chelatococcus composti</name>
    <dbReference type="NCBI Taxonomy" id="1743235"/>
    <lineage>
        <taxon>Bacteria</taxon>
        <taxon>Pseudomonadati</taxon>
        <taxon>Pseudomonadota</taxon>
        <taxon>Alphaproteobacteria</taxon>
        <taxon>Hyphomicrobiales</taxon>
        <taxon>Chelatococcaceae</taxon>
        <taxon>Chelatococcus</taxon>
    </lineage>
</organism>
<comment type="caution">
    <text evidence="8">The sequence shown here is derived from an EMBL/GenBank/DDBJ whole genome shotgun (WGS) entry which is preliminary data.</text>
</comment>
<dbReference type="InterPro" id="IPR055361">
    <property type="entry name" value="tRNA_methyltr_TrmB_bact"/>
</dbReference>
<evidence type="ECO:0000313" key="9">
    <source>
        <dbReference type="Proteomes" id="UP000588017"/>
    </source>
</evidence>
<dbReference type="HAMAP" id="MF_01057">
    <property type="entry name" value="tRNA_methyltr_TrmB"/>
    <property type="match status" value="1"/>
</dbReference>
<evidence type="ECO:0000256" key="4">
    <source>
        <dbReference type="ARBA" id="ARBA00022679"/>
    </source>
</evidence>
<dbReference type="InterPro" id="IPR029063">
    <property type="entry name" value="SAM-dependent_MTases_sf"/>
</dbReference>
<sequence>MVAEQDRGGAFYGRRKGHRLRDNHARLIAEVLPRLRLPAGADPLDLPGLFPHPVSDIWLEIGFGGGEHLLARARENPDVGFIGCEPFVNGMAKLLAGVEEHGVSNLRVWDDDAVRVLPRLPAGSIGRVFVLYPDPWPKRRHRKRRFIGLETLAALARIMRPGAELRFATDIDDYAAWTLARVARSGLFDWQAERADDWRRPWAGWPGTRYEAKALREGRSPMYLTFVRR</sequence>
<dbReference type="Pfam" id="PF02390">
    <property type="entry name" value="Methyltransf_4"/>
    <property type="match status" value="1"/>
</dbReference>
<feature type="binding site" evidence="7">
    <location>
        <position position="170"/>
    </location>
    <ligand>
        <name>substrate</name>
    </ligand>
</feature>
<evidence type="ECO:0000256" key="2">
    <source>
        <dbReference type="ARBA" id="ARBA00003015"/>
    </source>
</evidence>